<evidence type="ECO:0000313" key="3">
    <source>
        <dbReference type="EMBL" id="KAJ1358205.1"/>
    </source>
</evidence>
<comment type="caution">
    <text evidence="3">The sequence shown here is derived from an EMBL/GenBank/DDBJ whole genome shotgun (WGS) entry which is preliminary data.</text>
</comment>
<gene>
    <name evidence="3" type="ORF">KIN20_016552</name>
</gene>
<name>A0AAD5MHJ5_PARTN</name>
<keyword evidence="4" id="KW-1185">Reference proteome</keyword>
<evidence type="ECO:0000259" key="2">
    <source>
        <dbReference type="Pfam" id="PF24293"/>
    </source>
</evidence>
<dbReference type="AlphaFoldDB" id="A0AAD5MHJ5"/>
<proteinExistence type="predicted"/>
<dbReference type="InterPro" id="IPR056581">
    <property type="entry name" value="TPR_Edg1"/>
</dbReference>
<evidence type="ECO:0000256" key="1">
    <source>
        <dbReference type="SAM" id="MobiDB-lite"/>
    </source>
</evidence>
<dbReference type="Pfam" id="PF24293">
    <property type="entry name" value="TPR_Edg1"/>
    <property type="match status" value="1"/>
</dbReference>
<protein>
    <recommendedName>
        <fullName evidence="2">Edg1 TPR repeats region domain-containing protein</fullName>
    </recommendedName>
</protein>
<feature type="region of interest" description="Disordered" evidence="1">
    <location>
        <begin position="753"/>
        <end position="773"/>
    </location>
</feature>
<reference evidence="3" key="1">
    <citation type="submission" date="2021-06" db="EMBL/GenBank/DDBJ databases">
        <title>Parelaphostrongylus tenuis whole genome reference sequence.</title>
        <authorList>
            <person name="Garwood T.J."/>
            <person name="Larsen P.A."/>
            <person name="Fountain-Jones N.M."/>
            <person name="Garbe J.R."/>
            <person name="Macchietto M.G."/>
            <person name="Kania S.A."/>
            <person name="Gerhold R.W."/>
            <person name="Richards J.E."/>
            <person name="Wolf T.M."/>
        </authorList>
    </citation>
    <scope>NUCLEOTIDE SEQUENCE</scope>
    <source>
        <strain evidence="3">MNPRO001-30</strain>
        <tissue evidence="3">Meninges</tissue>
    </source>
</reference>
<sequence>MQLFWEVYQLKFIPNLLDSSTLSALDKMTESVEAYIKEIDKNSLSQLRLPSGLLCLFNVEEWDASSNFPAKEPCFFKDVSIQHGRQSETIQNESRAGKDFVLRLNEVLDGVGAGNFDVESMKKLSDFRLETCLPFDDAMQIAYRFTSVLGKLSTWQCDITEAFLTMFENFFQSLSEESKFSVVRLVYERHLPKDDSCLIFLENYIRSYSTDVTKCVNGIGDHNEIQSHPEKFNDIRKKLSWYLFTVPGPTLRRLLSQCLQNKSIVPGVLNILRSCRVLFEFTVKSDKVVGVEYSPILIESIMILFDDEIHRLQSTERQDQFVYLLTSLCRDKRGTAKDKPVTAAEKAILKASVLVRLFVLPNLMQRTHETLMLRLLQRLFQSSGARGVHFEWTVAIGQKRPNAVQTPELLLLVVQLFMEYESKDRQGAELCHSILKNLSKRLRSDDVILTKRQQISFCFLCDVIHGLYKSLSLDQQEQCEQITVDFPFSHAECFFRSLFELALFECDLALEFLRKGIVVLPRDGNLIEKIALALVDSCEQTSYKQNMTSLAPLLSELLRVLDPSQELHFMELLCESTYCGLKLIQHILLIATAVKLAYHKENNSGPTDLPHSHSSHGSESRTNYHVADILLQAFCELAKAHTDKEVISLRQSKLQQPSDIKDDLLPPPHLKVRVDERVYAQIAVLFNVTCSLTRLVPETPASLKVLINCLAEYLFELQNLRAPKFLDDLSSDHYKSNTVYAYANADVKKQENYNEEDCKESEEHSRQKSTSSANESYCVQNELFDKLGTTILKMDTIATARQITGSDIRRLAENRLISGESSVDGKNGKKRRITKRR</sequence>
<feature type="domain" description="Edg1 TPR repeats region" evidence="2">
    <location>
        <begin position="98"/>
        <end position="450"/>
    </location>
</feature>
<dbReference type="EMBL" id="JAHQIW010003323">
    <property type="protein sequence ID" value="KAJ1358205.1"/>
    <property type="molecule type" value="Genomic_DNA"/>
</dbReference>
<evidence type="ECO:0000313" key="4">
    <source>
        <dbReference type="Proteomes" id="UP001196413"/>
    </source>
</evidence>
<organism evidence="3 4">
    <name type="scientific">Parelaphostrongylus tenuis</name>
    <name type="common">Meningeal worm</name>
    <dbReference type="NCBI Taxonomy" id="148309"/>
    <lineage>
        <taxon>Eukaryota</taxon>
        <taxon>Metazoa</taxon>
        <taxon>Ecdysozoa</taxon>
        <taxon>Nematoda</taxon>
        <taxon>Chromadorea</taxon>
        <taxon>Rhabditida</taxon>
        <taxon>Rhabditina</taxon>
        <taxon>Rhabditomorpha</taxon>
        <taxon>Strongyloidea</taxon>
        <taxon>Metastrongylidae</taxon>
        <taxon>Parelaphostrongylus</taxon>
    </lineage>
</organism>
<dbReference type="Proteomes" id="UP001196413">
    <property type="component" value="Unassembled WGS sequence"/>
</dbReference>
<accession>A0AAD5MHJ5</accession>